<name>A0A8H6LZW1_9AGAR</name>
<evidence type="ECO:0000313" key="3">
    <source>
        <dbReference type="Proteomes" id="UP000521943"/>
    </source>
</evidence>
<evidence type="ECO:0000256" key="1">
    <source>
        <dbReference type="SAM" id="MobiDB-lite"/>
    </source>
</evidence>
<feature type="region of interest" description="Disordered" evidence="1">
    <location>
        <begin position="1"/>
        <end position="59"/>
    </location>
</feature>
<evidence type="ECO:0000313" key="2">
    <source>
        <dbReference type="EMBL" id="KAF6747171.1"/>
    </source>
</evidence>
<dbReference type="OrthoDB" id="2838768at2759"/>
<dbReference type="Proteomes" id="UP000521943">
    <property type="component" value="Unassembled WGS sequence"/>
</dbReference>
<protein>
    <submittedName>
        <fullName evidence="2">Uncharacterized protein</fullName>
    </submittedName>
</protein>
<dbReference type="AlphaFoldDB" id="A0A8H6LZW1"/>
<dbReference type="EMBL" id="JACGCI010000084">
    <property type="protein sequence ID" value="KAF6747171.1"/>
    <property type="molecule type" value="Genomic_DNA"/>
</dbReference>
<reference evidence="2 3" key="1">
    <citation type="submission" date="2020-07" db="EMBL/GenBank/DDBJ databases">
        <title>Comparative genomics of pyrophilous fungi reveals a link between fire events and developmental genes.</title>
        <authorList>
            <consortium name="DOE Joint Genome Institute"/>
            <person name="Steindorff A.S."/>
            <person name="Carver A."/>
            <person name="Calhoun S."/>
            <person name="Stillman K."/>
            <person name="Liu H."/>
            <person name="Lipzen A."/>
            <person name="Pangilinan J."/>
            <person name="Labutti K."/>
            <person name="Bruns T.D."/>
            <person name="Grigoriev I.V."/>
        </authorList>
    </citation>
    <scope>NUCLEOTIDE SEQUENCE [LARGE SCALE GENOMIC DNA]</scope>
    <source>
        <strain evidence="2 3">CBS 144469</strain>
    </source>
</reference>
<accession>A0A8H6LZW1</accession>
<comment type="caution">
    <text evidence="2">The sequence shown here is derived from an EMBL/GenBank/DDBJ whole genome shotgun (WGS) entry which is preliminary data.</text>
</comment>
<feature type="compositionally biased region" description="Polar residues" evidence="1">
    <location>
        <begin position="1"/>
        <end position="11"/>
    </location>
</feature>
<organism evidence="2 3">
    <name type="scientific">Ephemerocybe angulata</name>
    <dbReference type="NCBI Taxonomy" id="980116"/>
    <lineage>
        <taxon>Eukaryota</taxon>
        <taxon>Fungi</taxon>
        <taxon>Dikarya</taxon>
        <taxon>Basidiomycota</taxon>
        <taxon>Agaricomycotina</taxon>
        <taxon>Agaricomycetes</taxon>
        <taxon>Agaricomycetidae</taxon>
        <taxon>Agaricales</taxon>
        <taxon>Agaricineae</taxon>
        <taxon>Psathyrellaceae</taxon>
        <taxon>Ephemerocybe</taxon>
    </lineage>
</organism>
<gene>
    <name evidence="2" type="ORF">DFP72DRAFT_1075625</name>
</gene>
<keyword evidence="3" id="KW-1185">Reference proteome</keyword>
<proteinExistence type="predicted"/>
<sequence>MDSFATISFSPASVPVDNDDPGNGQGSGGYCVVFARDTSTEIPSDQDDPGNGQVCLPSD</sequence>